<dbReference type="STRING" id="66851.MBORA_12710"/>
<sequence length="83" mass="9771">MENKINRFIVLPGLRGVGKTTILYQLYDYLIKEHNILPNQILYLSCEDLNSLTDCNILQTINIYLKDHHDATLRTLNKKKYSF</sequence>
<proteinExistence type="predicted"/>
<dbReference type="InterPro" id="IPR041682">
    <property type="entry name" value="AAA_14"/>
</dbReference>
<evidence type="ECO:0000259" key="1">
    <source>
        <dbReference type="Pfam" id="PF13173"/>
    </source>
</evidence>
<accession>A0A166AP99</accession>
<evidence type="ECO:0000313" key="2">
    <source>
        <dbReference type="EMBL" id="KZX12294.1"/>
    </source>
</evidence>
<dbReference type="PATRIC" id="fig|66851.6.peg.1380"/>
<dbReference type="Gene3D" id="3.40.50.300">
    <property type="entry name" value="P-loop containing nucleotide triphosphate hydrolases"/>
    <property type="match status" value="1"/>
</dbReference>
<reference evidence="3" key="1">
    <citation type="journal article" date="2016" name="Genome Announc.">
        <title>Draft Genome Sequences of Methanobrevibacter curvatus DSM11111, Methanobrevibacter cuticularis DSM11139, Methanobrevibacter filiformis DSM11501, and Methanobrevibacter oralis DSM7256.</title>
        <authorList>
            <person name="Poehlein A."/>
            <person name="Seedorf H."/>
        </authorList>
    </citation>
    <scope>NUCLEOTIDE SEQUENCE [LARGE SCALE GENOMIC DNA]</scope>
    <source>
        <strain evidence="3">DSM 7256 / JCM 30027 / ZR</strain>
    </source>
</reference>
<comment type="caution">
    <text evidence="2">The sequence shown here is derived from an EMBL/GenBank/DDBJ whole genome shotgun (WGS) entry which is preliminary data.</text>
</comment>
<dbReference type="SUPFAM" id="SSF52540">
    <property type="entry name" value="P-loop containing nucleoside triphosphate hydrolases"/>
    <property type="match status" value="1"/>
</dbReference>
<evidence type="ECO:0000313" key="3">
    <source>
        <dbReference type="Proteomes" id="UP000077428"/>
    </source>
</evidence>
<organism evidence="2 3">
    <name type="scientific">Methanobrevibacter oralis</name>
    <dbReference type="NCBI Taxonomy" id="66851"/>
    <lineage>
        <taxon>Archaea</taxon>
        <taxon>Methanobacteriati</taxon>
        <taxon>Methanobacteriota</taxon>
        <taxon>Methanomada group</taxon>
        <taxon>Methanobacteria</taxon>
        <taxon>Methanobacteriales</taxon>
        <taxon>Methanobacteriaceae</taxon>
        <taxon>Methanobrevibacter</taxon>
    </lineage>
</organism>
<dbReference type="AlphaFoldDB" id="A0A166AP99"/>
<dbReference type="InterPro" id="IPR027417">
    <property type="entry name" value="P-loop_NTPase"/>
</dbReference>
<dbReference type="EMBL" id="LWMU01000072">
    <property type="protein sequence ID" value="KZX12294.1"/>
    <property type="molecule type" value="Genomic_DNA"/>
</dbReference>
<keyword evidence="3" id="KW-1185">Reference proteome</keyword>
<dbReference type="RefSeq" id="WP_269801118.1">
    <property type="nucleotide sequence ID" value="NZ_CAJVUI010000002.1"/>
</dbReference>
<name>A0A166AP99_METOA</name>
<feature type="domain" description="AAA" evidence="1">
    <location>
        <begin position="6"/>
        <end position="67"/>
    </location>
</feature>
<dbReference type="Pfam" id="PF13173">
    <property type="entry name" value="AAA_14"/>
    <property type="match status" value="1"/>
</dbReference>
<dbReference type="Proteomes" id="UP000077428">
    <property type="component" value="Unassembled WGS sequence"/>
</dbReference>
<gene>
    <name evidence="2" type="ORF">MBORA_12710</name>
</gene>
<protein>
    <recommendedName>
        <fullName evidence="1">AAA domain-containing protein</fullName>
    </recommendedName>
</protein>